<gene>
    <name evidence="1" type="ORF">METZ01_LOCUS397976</name>
</gene>
<accession>A0A382VEZ5</accession>
<protein>
    <submittedName>
        <fullName evidence="1">Uncharacterized protein</fullName>
    </submittedName>
</protein>
<organism evidence="1">
    <name type="scientific">marine metagenome</name>
    <dbReference type="NCBI Taxonomy" id="408172"/>
    <lineage>
        <taxon>unclassified sequences</taxon>
        <taxon>metagenomes</taxon>
        <taxon>ecological metagenomes</taxon>
    </lineage>
</organism>
<feature type="non-terminal residue" evidence="1">
    <location>
        <position position="1"/>
    </location>
</feature>
<dbReference type="Pfam" id="PF00415">
    <property type="entry name" value="RCC1"/>
    <property type="match status" value="2"/>
</dbReference>
<dbReference type="AlphaFoldDB" id="A0A382VEZ5"/>
<dbReference type="GO" id="GO:0005737">
    <property type="term" value="C:cytoplasm"/>
    <property type="evidence" value="ECO:0007669"/>
    <property type="project" value="TreeGrafter"/>
</dbReference>
<dbReference type="GO" id="GO:0005085">
    <property type="term" value="F:guanyl-nucleotide exchange factor activity"/>
    <property type="evidence" value="ECO:0007669"/>
    <property type="project" value="TreeGrafter"/>
</dbReference>
<dbReference type="SUPFAM" id="SSF50985">
    <property type="entry name" value="RCC1/BLIP-II"/>
    <property type="match status" value="1"/>
</dbReference>
<dbReference type="InterPro" id="IPR051553">
    <property type="entry name" value="Ran_GTPase-activating"/>
</dbReference>
<dbReference type="EMBL" id="UINC01151486">
    <property type="protein sequence ID" value="SVD45122.1"/>
    <property type="molecule type" value="Genomic_DNA"/>
</dbReference>
<proteinExistence type="predicted"/>
<dbReference type="PANTHER" id="PTHR45982">
    <property type="entry name" value="REGULATOR OF CHROMOSOME CONDENSATION"/>
    <property type="match status" value="1"/>
</dbReference>
<dbReference type="Gene3D" id="2.130.10.30">
    <property type="entry name" value="Regulator of chromosome condensation 1/beta-lactamase-inhibitor protein II"/>
    <property type="match status" value="1"/>
</dbReference>
<dbReference type="PANTHER" id="PTHR45982:SF1">
    <property type="entry name" value="REGULATOR OF CHROMOSOME CONDENSATION"/>
    <property type="match status" value="1"/>
</dbReference>
<dbReference type="InterPro" id="IPR009091">
    <property type="entry name" value="RCC1/BLIP-II"/>
</dbReference>
<sequence length="204" mass="21188">VSAGGQHTCAVLSGGTVKCWGYGNYGNLGNGSTSNWSTPVSVSGISTATSVSVGVNYTCAVLSGGTVKCWGKNHWGQLGIGNTTNQTEPVTVMNYTDGDAPTGSISIENKSSYSSGYKTVSLTLTAADSTAVAAYYLSTSSSTPSATSSSWTDVAQTTSLSLSVSKSRYFSSGNNYYYVWYKDVLGNISEGFSDSVYCTTSSCY</sequence>
<evidence type="ECO:0000313" key="1">
    <source>
        <dbReference type="EMBL" id="SVD45122.1"/>
    </source>
</evidence>
<dbReference type="InterPro" id="IPR000408">
    <property type="entry name" value="Reg_chr_condens"/>
</dbReference>
<reference evidence="1" key="1">
    <citation type="submission" date="2018-05" db="EMBL/GenBank/DDBJ databases">
        <authorList>
            <person name="Lanie J.A."/>
            <person name="Ng W.-L."/>
            <person name="Kazmierczak K.M."/>
            <person name="Andrzejewski T.M."/>
            <person name="Davidsen T.M."/>
            <person name="Wayne K.J."/>
            <person name="Tettelin H."/>
            <person name="Glass J.I."/>
            <person name="Rusch D."/>
            <person name="Podicherti R."/>
            <person name="Tsui H.-C.T."/>
            <person name="Winkler M.E."/>
        </authorList>
    </citation>
    <scope>NUCLEOTIDE SEQUENCE</scope>
</reference>
<name>A0A382VEZ5_9ZZZZ</name>
<dbReference type="PROSITE" id="PS50012">
    <property type="entry name" value="RCC1_3"/>
    <property type="match status" value="2"/>
</dbReference>